<organism evidence="4 5">
    <name type="scientific">Brevundimonas nasdae</name>
    <dbReference type="NCBI Taxonomy" id="172043"/>
    <lineage>
        <taxon>Bacteria</taxon>
        <taxon>Pseudomonadati</taxon>
        <taxon>Pseudomonadota</taxon>
        <taxon>Alphaproteobacteria</taxon>
        <taxon>Caulobacterales</taxon>
        <taxon>Caulobacteraceae</taxon>
        <taxon>Brevundimonas</taxon>
    </lineage>
</organism>
<dbReference type="InterPro" id="IPR001482">
    <property type="entry name" value="T2SS/T4SS_dom"/>
</dbReference>
<dbReference type="GO" id="GO:0043684">
    <property type="term" value="C:type IV secretion system complex"/>
    <property type="evidence" value="ECO:0007669"/>
    <property type="project" value="UniProtKB-UniRule"/>
</dbReference>
<keyword evidence="2" id="KW-0547">Nucleotide-binding</keyword>
<dbReference type="InterPro" id="IPR050921">
    <property type="entry name" value="T4SS_GSP_E_ATPase"/>
</dbReference>
<dbReference type="InterPro" id="IPR027417">
    <property type="entry name" value="P-loop_NTPase"/>
</dbReference>
<evidence type="ECO:0000256" key="2">
    <source>
        <dbReference type="RuleBase" id="RU366071"/>
    </source>
</evidence>
<dbReference type="SUPFAM" id="SSF52540">
    <property type="entry name" value="P-loop containing nucleoside triphosphate hydrolases"/>
    <property type="match status" value="1"/>
</dbReference>
<dbReference type="RefSeq" id="WP_039245889.1">
    <property type="nucleotide sequence ID" value="NZ_JWSY01000011.1"/>
</dbReference>
<evidence type="ECO:0000313" key="5">
    <source>
        <dbReference type="Proteomes" id="UP000031166"/>
    </source>
</evidence>
<comment type="caution">
    <text evidence="4">The sequence shown here is derived from an EMBL/GenBank/DDBJ whole genome shotgun (WGS) entry which is preliminary data.</text>
</comment>
<comment type="function">
    <text evidence="2">Part of the Type IV secretion system.</text>
</comment>
<dbReference type="GO" id="GO:0016887">
    <property type="term" value="F:ATP hydrolysis activity"/>
    <property type="evidence" value="ECO:0007669"/>
    <property type="project" value="InterPro"/>
</dbReference>
<proteinExistence type="inferred from homology"/>
<dbReference type="Pfam" id="PF00437">
    <property type="entry name" value="T2SSE"/>
    <property type="match status" value="1"/>
</dbReference>
<dbReference type="GO" id="GO:0005524">
    <property type="term" value="F:ATP binding"/>
    <property type="evidence" value="ECO:0007669"/>
    <property type="project" value="UniProtKB-UniRule"/>
</dbReference>
<dbReference type="GO" id="GO:0005737">
    <property type="term" value="C:cytoplasm"/>
    <property type="evidence" value="ECO:0007669"/>
    <property type="project" value="UniProtKB-SubCell"/>
</dbReference>
<keyword evidence="2" id="KW-0963">Cytoplasm</keyword>
<evidence type="ECO:0000259" key="3">
    <source>
        <dbReference type="Pfam" id="PF00437"/>
    </source>
</evidence>
<dbReference type="NCBIfam" id="TIGR02788">
    <property type="entry name" value="VirB11"/>
    <property type="match status" value="1"/>
</dbReference>
<name>A0A0B4CB46_9CAUL</name>
<evidence type="ECO:0000256" key="1">
    <source>
        <dbReference type="ARBA" id="ARBA00006611"/>
    </source>
</evidence>
<protein>
    <recommendedName>
        <fullName evidence="2">Type IV secretion system protein</fullName>
    </recommendedName>
</protein>
<accession>A0A0B4CB46</accession>
<dbReference type="PANTHER" id="PTHR30486">
    <property type="entry name" value="TWITCHING MOTILITY PROTEIN PILT"/>
    <property type="match status" value="1"/>
</dbReference>
<comment type="subcellular location">
    <subcellularLocation>
        <location evidence="2">Cytoplasm</location>
    </subcellularLocation>
</comment>
<gene>
    <name evidence="4" type="ORF">RM53_08435</name>
</gene>
<feature type="domain" description="Bacterial type II secretion system protein E" evidence="3">
    <location>
        <begin position="22"/>
        <end position="289"/>
    </location>
</feature>
<dbReference type="GO" id="GO:0044097">
    <property type="term" value="P:secretion by the type IV secretion system"/>
    <property type="evidence" value="ECO:0007669"/>
    <property type="project" value="InterPro"/>
</dbReference>
<dbReference type="Gene3D" id="3.40.50.300">
    <property type="entry name" value="P-loop containing nucleotide triphosphate hydrolases"/>
    <property type="match status" value="1"/>
</dbReference>
<dbReference type="Proteomes" id="UP000031166">
    <property type="component" value="Unassembled WGS sequence"/>
</dbReference>
<dbReference type="STRING" id="172043.RM53_08435"/>
<keyword evidence="2" id="KW-0067">ATP-binding</keyword>
<dbReference type="InterPro" id="IPR014155">
    <property type="entry name" value="VirB11"/>
</dbReference>
<dbReference type="Gene3D" id="3.30.450.90">
    <property type="match status" value="1"/>
</dbReference>
<comment type="similarity">
    <text evidence="1 2">Belongs to the GSP E family.</text>
</comment>
<dbReference type="PANTHER" id="PTHR30486:SF6">
    <property type="entry name" value="TYPE IV PILUS RETRACTATION ATPASE PILT"/>
    <property type="match status" value="1"/>
</dbReference>
<dbReference type="CDD" id="cd01130">
    <property type="entry name" value="VirB11-like_ATPase"/>
    <property type="match status" value="1"/>
</dbReference>
<reference evidence="4 5" key="1">
    <citation type="submission" date="2014-12" db="EMBL/GenBank/DDBJ databases">
        <title>Genome sequencing of Brevundimonas nasdae TPW30.</title>
        <authorList>
            <person name="Tan P.W."/>
            <person name="Chan K.-G."/>
        </authorList>
    </citation>
    <scope>NUCLEOTIDE SEQUENCE [LARGE SCALE GENOMIC DNA]</scope>
    <source>
        <strain evidence="4 5">TPW30</strain>
    </source>
</reference>
<dbReference type="EMBL" id="JWSY01000011">
    <property type="protein sequence ID" value="KIC58424.1"/>
    <property type="molecule type" value="Genomic_DNA"/>
</dbReference>
<evidence type="ECO:0000313" key="4">
    <source>
        <dbReference type="EMBL" id="KIC58424.1"/>
    </source>
</evidence>
<dbReference type="AlphaFoldDB" id="A0A0B4CB46"/>
<sequence>MTHAPSGQVYLRSYLAPFANVLARDDVTDIYVNRPGEIWVETLGGGTERHAAPDLDPAVLDRLARQIAAHAHQGINREHPVLSASLPSGERVQIVIPPATRGDIAIAIRKHVSSDLNLSDYAAAGAFETSCLTASEDVPTIETELQCLFDAGDVPTLLATAVRGRRNILVSGGTSTGKTTFLNALIREIPPEERLILIEDTPELHLRHANAVGLLAARSALGEAAVNADDLLNATLRMRPDRVILGELRGPEAYTFLRAVNTGHPGSMTTVHADSPERAIEQIALLVLQGGSRLRRDDVVHYIRSTIDLFVQLKRVGGRRSVSEIRLRSAL</sequence>